<gene>
    <name evidence="5" type="ORF">ACHHYP_00816</name>
</gene>
<evidence type="ECO:0000256" key="4">
    <source>
        <dbReference type="SAM" id="MobiDB-lite"/>
    </source>
</evidence>
<evidence type="ECO:0000256" key="2">
    <source>
        <dbReference type="RuleBase" id="RU000487"/>
    </source>
</evidence>
<accession>A0A1V9ZAB2</accession>
<comment type="catalytic activity">
    <reaction evidence="1">
        <text>ATP + H2O = ADP + phosphate + H(+)</text>
        <dbReference type="Rhea" id="RHEA:13065"/>
        <dbReference type="ChEBI" id="CHEBI:15377"/>
        <dbReference type="ChEBI" id="CHEBI:15378"/>
        <dbReference type="ChEBI" id="CHEBI:30616"/>
        <dbReference type="ChEBI" id="CHEBI:43474"/>
        <dbReference type="ChEBI" id="CHEBI:456216"/>
    </reaction>
</comment>
<feature type="region of interest" description="Disordered" evidence="4">
    <location>
        <begin position="152"/>
        <end position="190"/>
    </location>
</feature>
<evidence type="ECO:0000313" key="6">
    <source>
        <dbReference type="Proteomes" id="UP000243579"/>
    </source>
</evidence>
<dbReference type="InterPro" id="IPR043129">
    <property type="entry name" value="ATPase_NBD"/>
</dbReference>
<evidence type="ECO:0000256" key="3">
    <source>
        <dbReference type="SAM" id="Coils"/>
    </source>
</evidence>
<protein>
    <submittedName>
        <fullName evidence="5">Uncharacterized protein</fullName>
    </submittedName>
</protein>
<reference evidence="5 6" key="1">
    <citation type="journal article" date="2014" name="Genome Biol. Evol.">
        <title>The secreted proteins of Achlya hypogyna and Thraustotheca clavata identify the ancestral oomycete secretome and reveal gene acquisitions by horizontal gene transfer.</title>
        <authorList>
            <person name="Misner I."/>
            <person name="Blouin N."/>
            <person name="Leonard G."/>
            <person name="Richards T.A."/>
            <person name="Lane C.E."/>
        </authorList>
    </citation>
    <scope>NUCLEOTIDE SEQUENCE [LARGE SCALE GENOMIC DNA]</scope>
    <source>
        <strain evidence="5 6">ATCC 48635</strain>
    </source>
</reference>
<feature type="coiled-coil region" evidence="3">
    <location>
        <begin position="281"/>
        <end position="308"/>
    </location>
</feature>
<dbReference type="Gene3D" id="3.30.420.40">
    <property type="match status" value="4"/>
</dbReference>
<sequence length="1312" mass="140267">MNNDGDGDDSGVQSVLQSLQAMKPEPAKPRAASYRGIPKPTPVAPRFHRKADGDARPDALLQAQQLQLKVADLTRQLAAKGAQCDELHACVTSLNKELRLAVDHASLLAAAGLEKDKEVHTLRAHVDDLYLVQQQLRAESLQFKVALSRRGSDALPSVTDPDPPIAGQAPAPPPPPREESVESLDAPPTMDDTLACLRHELAQLEAQMQERSQDLQRTSAEGARLVDHLRQWHETLGGASAPSTTDALVAAVAAGVDGLVVAEIRWRREASFLRIDRELTARRVAAEMAALRDAAARAEKAVQNEAAKCALWETQCAAVQEALEALSDRWEATSDDRAALEAREDELLEQLRVVHDDAKERDEALATCHDDLREAREALAVATAHCELMQSELTRLQQTRAAVANASPGKAAPQWLGMLEAVQAHHELDVELLHADVAAADRRVRDRDAEIDLLQSELEASRCAMGKLLVDRDLARVADTDEWVAVDGFAASGGGRLLALACDVSGGVESACQTDGAPLLEQLHAATEDLVAQQQRRRASESALADSVGRENALRCELQAAHGALHSKTQALAELWAAIGATRDQLGHVHTLFAANEAAREGACMLAEETRMKLWTTEAALRAATQDAAGRQEALKTQVQAAAAHEATATTLRRQVDQLHMSSADLEAQMGQAQADEQVAPKTQLYKANGHATALERAAEDAEQHCNALQCALADAAAVHGHLSERLEVLVAAKIADEAQVRALEELLAESVECAAVKSAALREAAERSAMDTEAVRGDLAGTAERVARKEEHLVAATDEKRSLLAHVEAQAAELLTLLGLPAKEDERPNDRHHRLVAELETQCRQNAADVARYQATVAALEAEVHALRTALDQRSRAVERHLPPACIDRRLGPIAEVVDDSDDEGPDAVWTQYTADVAALRSALENMPTTDAALEALDDRLQELTLRRLPCNSAVATALHGTQGLVASILLQRRSHRAVDKATNYDPATDDDDDSGAEMLTPTSAATIRCWDAEGSTPLLASTDNDVAIAVVVVLIGAHEVQAGVVRPGVDHCLPELRLPATEAALASAKLPLTRFGAVVDFAAYEASIKHVLRLLRVSAAKHKLVLLHKAAISPLEKERIVDVAIAGCRVAAVNLVTHAQVALVAAGCHTGLVVDLGLDTIYVVPIFEDMVLEHAVVKLPTGGKDLPPTDAAAVDALLLHEQNGGVGLSTAILKALCLATPVIHPTLVRHIILCGGPAVLPGLGSRLREELVECLGPIDTVSESAAVAVHVVANTFHGACVHAQTLSSYKWISRADYAADGATIVHTKCF</sequence>
<dbReference type="SUPFAM" id="SSF53067">
    <property type="entry name" value="Actin-like ATPase domain"/>
    <property type="match status" value="2"/>
</dbReference>
<dbReference type="SMART" id="SM00268">
    <property type="entry name" value="ACTIN"/>
    <property type="match status" value="1"/>
</dbReference>
<feature type="compositionally biased region" description="Polar residues" evidence="4">
    <location>
        <begin position="11"/>
        <end position="20"/>
    </location>
</feature>
<keyword evidence="6" id="KW-1185">Reference proteome</keyword>
<dbReference type="OrthoDB" id="77163at2759"/>
<dbReference type="PANTHER" id="PTHR11937">
    <property type="entry name" value="ACTIN"/>
    <property type="match status" value="1"/>
</dbReference>
<organism evidence="5 6">
    <name type="scientific">Achlya hypogyna</name>
    <name type="common">Oomycete</name>
    <name type="synonym">Protoachlya hypogyna</name>
    <dbReference type="NCBI Taxonomy" id="1202772"/>
    <lineage>
        <taxon>Eukaryota</taxon>
        <taxon>Sar</taxon>
        <taxon>Stramenopiles</taxon>
        <taxon>Oomycota</taxon>
        <taxon>Saprolegniomycetes</taxon>
        <taxon>Saprolegniales</taxon>
        <taxon>Achlyaceae</taxon>
        <taxon>Achlya</taxon>
    </lineage>
</organism>
<proteinExistence type="inferred from homology"/>
<name>A0A1V9ZAB2_ACHHY</name>
<dbReference type="STRING" id="1202772.A0A1V9ZAB2"/>
<dbReference type="Pfam" id="PF00022">
    <property type="entry name" value="Actin"/>
    <property type="match status" value="2"/>
</dbReference>
<evidence type="ECO:0000256" key="1">
    <source>
        <dbReference type="ARBA" id="ARBA00049360"/>
    </source>
</evidence>
<dbReference type="Proteomes" id="UP000243579">
    <property type="component" value="Unassembled WGS sequence"/>
</dbReference>
<comment type="similarity">
    <text evidence="2">Belongs to the actin family.</text>
</comment>
<feature type="coiled-coil region" evidence="3">
    <location>
        <begin position="194"/>
        <end position="221"/>
    </location>
</feature>
<feature type="region of interest" description="Disordered" evidence="4">
    <location>
        <begin position="1"/>
        <end position="51"/>
    </location>
</feature>
<evidence type="ECO:0000313" key="5">
    <source>
        <dbReference type="EMBL" id="OQR94935.1"/>
    </source>
</evidence>
<comment type="caution">
    <text evidence="5">The sequence shown here is derived from an EMBL/GenBank/DDBJ whole genome shotgun (WGS) entry which is preliminary data.</text>
</comment>
<dbReference type="InterPro" id="IPR004000">
    <property type="entry name" value="Actin"/>
</dbReference>
<dbReference type="EMBL" id="JNBR01000346">
    <property type="protein sequence ID" value="OQR94935.1"/>
    <property type="molecule type" value="Genomic_DNA"/>
</dbReference>
<keyword evidence="3" id="KW-0175">Coiled coil</keyword>